<evidence type="ECO:0000259" key="7">
    <source>
        <dbReference type="Pfam" id="PF00862"/>
    </source>
</evidence>
<proteinExistence type="inferred from homology"/>
<dbReference type="OrthoDB" id="9795068at2"/>
<dbReference type="AlphaFoldDB" id="A0A1I3APQ5"/>
<evidence type="ECO:0000313" key="8">
    <source>
        <dbReference type="EMBL" id="SFH51952.1"/>
    </source>
</evidence>
<dbReference type="Gene3D" id="3.40.50.2000">
    <property type="entry name" value="Glycogen Phosphorylase B"/>
    <property type="match status" value="2"/>
</dbReference>
<protein>
    <recommendedName>
        <fullName evidence="2">sucrose-phosphate synthase</fullName>
        <ecNumber evidence="2">2.4.1.14</ecNumber>
    </recommendedName>
</protein>
<dbReference type="InterPro" id="IPR000368">
    <property type="entry name" value="Sucrose_synth_GT-B1"/>
</dbReference>
<accession>A0A1I3APQ5</accession>
<dbReference type="Pfam" id="PF00534">
    <property type="entry name" value="Glycos_transf_1"/>
    <property type="match status" value="1"/>
</dbReference>
<feature type="domain" description="Glycosyl transferase family 1" evidence="6">
    <location>
        <begin position="245"/>
        <end position="428"/>
    </location>
</feature>
<organism evidence="8 9">
    <name type="scientific">Tindallia magadiensis</name>
    <dbReference type="NCBI Taxonomy" id="69895"/>
    <lineage>
        <taxon>Bacteria</taxon>
        <taxon>Bacillati</taxon>
        <taxon>Bacillota</taxon>
        <taxon>Clostridia</taxon>
        <taxon>Peptostreptococcales</taxon>
        <taxon>Tindalliaceae</taxon>
        <taxon>Tindallia</taxon>
    </lineage>
</organism>
<comment type="similarity">
    <text evidence="1">Belongs to the glycosyltransferase 1 family.</text>
</comment>
<evidence type="ECO:0000259" key="6">
    <source>
        <dbReference type="Pfam" id="PF00534"/>
    </source>
</evidence>
<dbReference type="STRING" id="69895.SAMN05192551_101338"/>
<dbReference type="EMBL" id="FOQA01000001">
    <property type="protein sequence ID" value="SFH51952.1"/>
    <property type="molecule type" value="Genomic_DNA"/>
</dbReference>
<dbReference type="PANTHER" id="PTHR46039:SF5">
    <property type="entry name" value="SUCROSE-PHOSPHATE SYNTHASE 3-RELATED"/>
    <property type="match status" value="1"/>
</dbReference>
<evidence type="ECO:0000256" key="2">
    <source>
        <dbReference type="ARBA" id="ARBA00012536"/>
    </source>
</evidence>
<keyword evidence="3" id="KW-0328">Glycosyltransferase</keyword>
<dbReference type="InterPro" id="IPR044161">
    <property type="entry name" value="SPS"/>
</dbReference>
<gene>
    <name evidence="8" type="ORF">SAMN05192551_101338</name>
</gene>
<dbReference type="Proteomes" id="UP000199287">
    <property type="component" value="Unassembled WGS sequence"/>
</dbReference>
<evidence type="ECO:0000256" key="4">
    <source>
        <dbReference type="ARBA" id="ARBA00022679"/>
    </source>
</evidence>
<comment type="catalytic activity">
    <reaction evidence="5">
        <text>beta-D-fructose 6-phosphate + UDP-alpha-D-glucose = sucrose 6(F)-phosphate + UDP + H(+)</text>
        <dbReference type="Rhea" id="RHEA:22172"/>
        <dbReference type="ChEBI" id="CHEBI:15378"/>
        <dbReference type="ChEBI" id="CHEBI:57634"/>
        <dbReference type="ChEBI" id="CHEBI:57723"/>
        <dbReference type="ChEBI" id="CHEBI:58223"/>
        <dbReference type="ChEBI" id="CHEBI:58885"/>
        <dbReference type="EC" id="2.4.1.14"/>
    </reaction>
</comment>
<dbReference type="GO" id="GO:0046524">
    <property type="term" value="F:sucrose-phosphate synthase activity"/>
    <property type="evidence" value="ECO:0007669"/>
    <property type="project" value="UniProtKB-EC"/>
</dbReference>
<sequence>MRIAFLNPQGNFDAKDSYWTEHPDFGGQLVYVKELANALRKKGHEVDIFTRMIIDPKWPEFEAKEEIYPDTGVRIVRIPFGGDAFLRKELLWPFLTEYVQGIIKFFCNTNDWPDFITTHYGDGGIAGVMLNEITGIPFSFTAHSLGAQKMDKVGITESKFDELLQRYSFATRIHAERLAMKEASVRFVSTLQEKTKQYQHGLYGDLFEKENKKFIVAPPGVNQSYFYYEEENFEKVNKTRSRDLSEHRWDLPFIISSSRLDPKKNVSGLIMAFASNPELQARANLLIAVRGAENPYNDFSELKEEEQLEMKKILDMIQCYHLKGKVAFIQLFSQKELASCYRTLASNRGIFCLTSLYEPFGLATIEAMACGLPVVVTSNGGGWEILKEDSESFGVLVDPESSIQISESLLGIVKDAEKWRYFHEQGLKRVRERFTWRSTADTYEEVISDNLINKEKIKGIRQQSKTNDKRIDLTHYQSWLQHPKKEMENFIKNYYVDRKEGDG</sequence>
<keyword evidence="4" id="KW-0808">Transferase</keyword>
<evidence type="ECO:0000256" key="5">
    <source>
        <dbReference type="ARBA" id="ARBA00047471"/>
    </source>
</evidence>
<dbReference type="EC" id="2.4.1.14" evidence="2"/>
<reference evidence="9" key="1">
    <citation type="submission" date="2016-10" db="EMBL/GenBank/DDBJ databases">
        <authorList>
            <person name="Varghese N."/>
            <person name="Submissions S."/>
        </authorList>
    </citation>
    <scope>NUCLEOTIDE SEQUENCE [LARGE SCALE GENOMIC DNA]</scope>
    <source>
        <strain evidence="9">Z-7934</strain>
    </source>
</reference>
<evidence type="ECO:0000256" key="3">
    <source>
        <dbReference type="ARBA" id="ARBA00022676"/>
    </source>
</evidence>
<dbReference type="PANTHER" id="PTHR46039">
    <property type="entry name" value="SUCROSE-PHOSPHATE SYNTHASE 3-RELATED"/>
    <property type="match status" value="1"/>
</dbReference>
<keyword evidence="9" id="KW-1185">Reference proteome</keyword>
<name>A0A1I3APQ5_9FIRM</name>
<dbReference type="Pfam" id="PF00862">
    <property type="entry name" value="GT-B_Sucrose_synth"/>
    <property type="match status" value="1"/>
</dbReference>
<dbReference type="RefSeq" id="WP_093368948.1">
    <property type="nucleotide sequence ID" value="NZ_FOQA01000001.1"/>
</dbReference>
<feature type="domain" description="Sucrose synthase first GT-B" evidence="7">
    <location>
        <begin position="3"/>
        <end position="195"/>
    </location>
</feature>
<dbReference type="InterPro" id="IPR001296">
    <property type="entry name" value="Glyco_trans_1"/>
</dbReference>
<dbReference type="SUPFAM" id="SSF53756">
    <property type="entry name" value="UDP-Glycosyltransferase/glycogen phosphorylase"/>
    <property type="match status" value="1"/>
</dbReference>
<evidence type="ECO:0000313" key="9">
    <source>
        <dbReference type="Proteomes" id="UP000199287"/>
    </source>
</evidence>
<evidence type="ECO:0000256" key="1">
    <source>
        <dbReference type="ARBA" id="ARBA00006530"/>
    </source>
</evidence>